<sequence length="324" mass="36614">MHFLLGCNHPSFTLPWRTLLPYLVALHLLQPGSAQLRVVAPSLRVTANVGQDVVLRCQLSPCKDAWSSDIRWIQHRTSGFVHHYQNGEDLEQMEEYKGRTELLRDGLSDGNLDLRITAVSTSDSGSYSCAVQDGDGYADAVVDLEVSDPFSQITHPWKVALAVIVTILVGSFVITVFLYRKKGELSMEGMEHREVLSRDRDGRGGAELWSVERRNAEFGESSSLSHLIMHSFSFVFFFFFFFPPEKLNSQWSKLQSLKLTKSDTIQNNCIGYEKSPQAVNYSPLSNPEKHHEAKRRWYIKSDYPQYPNQRGVGPAHVGTHGTPI</sequence>
<dbReference type="GO" id="GO:1903037">
    <property type="term" value="P:regulation of leukocyte cell-cell adhesion"/>
    <property type="evidence" value="ECO:0007669"/>
    <property type="project" value="UniProtKB-ARBA"/>
</dbReference>
<reference evidence="10" key="2">
    <citation type="submission" date="2025-08" db="UniProtKB">
        <authorList>
            <consortium name="Ensembl"/>
        </authorList>
    </citation>
    <scope>IDENTIFICATION</scope>
    <source>
        <strain evidence="10">broiler</strain>
    </source>
</reference>
<dbReference type="InterPro" id="IPR050504">
    <property type="entry name" value="IgSF_BTN/MOG"/>
</dbReference>
<dbReference type="PROSITE" id="PS50835">
    <property type="entry name" value="IG_LIKE"/>
    <property type="match status" value="1"/>
</dbReference>
<dbReference type="InterPro" id="IPR007110">
    <property type="entry name" value="Ig-like_dom"/>
</dbReference>
<keyword evidence="4" id="KW-1015">Disulfide bond</keyword>
<dbReference type="OrthoDB" id="9049620at2759"/>
<keyword evidence="3 7" id="KW-0472">Membrane</keyword>
<dbReference type="InterPro" id="IPR036179">
    <property type="entry name" value="Ig-like_dom_sf"/>
</dbReference>
<evidence type="ECO:0000313" key="10">
    <source>
        <dbReference type="Ensembl" id="ENSGALP00010004187.1"/>
    </source>
</evidence>
<dbReference type="PANTHER" id="PTHR24100:SF149">
    <property type="entry name" value="BG-LIKE ANTIGEN 1-RELATED"/>
    <property type="match status" value="1"/>
</dbReference>
<gene>
    <name evidence="10" type="primary">BG1</name>
</gene>
<dbReference type="PANTHER" id="PTHR24100">
    <property type="entry name" value="BUTYROPHILIN"/>
    <property type="match status" value="1"/>
</dbReference>
<evidence type="ECO:0000259" key="9">
    <source>
        <dbReference type="PROSITE" id="PS50835"/>
    </source>
</evidence>
<dbReference type="Proteomes" id="UP000000539">
    <property type="component" value="Chromosome 16"/>
</dbReference>
<evidence type="ECO:0000256" key="8">
    <source>
        <dbReference type="SAM" id="SignalP"/>
    </source>
</evidence>
<organism evidence="10 11">
    <name type="scientific">Gallus gallus</name>
    <name type="common">Chicken</name>
    <dbReference type="NCBI Taxonomy" id="9031"/>
    <lineage>
        <taxon>Eukaryota</taxon>
        <taxon>Metazoa</taxon>
        <taxon>Chordata</taxon>
        <taxon>Craniata</taxon>
        <taxon>Vertebrata</taxon>
        <taxon>Euteleostomi</taxon>
        <taxon>Archelosauria</taxon>
        <taxon>Archosauria</taxon>
        <taxon>Dinosauria</taxon>
        <taxon>Saurischia</taxon>
        <taxon>Theropoda</taxon>
        <taxon>Coelurosauria</taxon>
        <taxon>Aves</taxon>
        <taxon>Neognathae</taxon>
        <taxon>Galloanserae</taxon>
        <taxon>Galliformes</taxon>
        <taxon>Phasianidae</taxon>
        <taxon>Phasianinae</taxon>
        <taxon>Gallus</taxon>
    </lineage>
</organism>
<accession>A0A8V0XBZ2</accession>
<evidence type="ECO:0000256" key="5">
    <source>
        <dbReference type="ARBA" id="ARBA00023180"/>
    </source>
</evidence>
<comment type="subcellular location">
    <subcellularLocation>
        <location evidence="1">Membrane</location>
    </subcellularLocation>
</comment>
<feature type="transmembrane region" description="Helical" evidence="7">
    <location>
        <begin position="159"/>
        <end position="179"/>
    </location>
</feature>
<reference evidence="10" key="1">
    <citation type="submission" date="2020-11" db="EMBL/GenBank/DDBJ databases">
        <title>Gallus gallus (Chicken) genome, bGalGal1, GRCg7b, maternal haplotype autosomes + Z &amp; W.</title>
        <authorList>
            <person name="Warren W."/>
            <person name="Formenti G."/>
            <person name="Fedrigo O."/>
            <person name="Haase B."/>
            <person name="Mountcastle J."/>
            <person name="Balacco J."/>
            <person name="Tracey A."/>
            <person name="Schneider V."/>
            <person name="Okimoto R."/>
            <person name="Cheng H."/>
            <person name="Hawken R."/>
            <person name="Howe K."/>
            <person name="Jarvis E.D."/>
        </authorList>
    </citation>
    <scope>NUCLEOTIDE SEQUENCE [LARGE SCALE GENOMIC DNA]</scope>
    <source>
        <strain evidence="10">Broiler</strain>
    </source>
</reference>
<name>A0A8V0XBZ2_CHICK</name>
<keyword evidence="6" id="KW-0393">Immunoglobulin domain</keyword>
<keyword evidence="2 8" id="KW-0732">Signal</keyword>
<dbReference type="GeneTree" id="ENSGT00940000153527"/>
<dbReference type="InterPro" id="IPR013783">
    <property type="entry name" value="Ig-like_fold"/>
</dbReference>
<evidence type="ECO:0000256" key="7">
    <source>
        <dbReference type="SAM" id="Phobius"/>
    </source>
</evidence>
<keyword evidence="5" id="KW-0325">Glycoprotein</keyword>
<dbReference type="SMART" id="SM00409">
    <property type="entry name" value="IG"/>
    <property type="match status" value="1"/>
</dbReference>
<dbReference type="GO" id="GO:0016020">
    <property type="term" value="C:membrane"/>
    <property type="evidence" value="ECO:0007669"/>
    <property type="project" value="UniProtKB-SubCell"/>
</dbReference>
<protein>
    <submittedName>
        <fullName evidence="10">BG antigen 1, MHCB region</fullName>
    </submittedName>
</protein>
<dbReference type="Gene3D" id="2.60.40.10">
    <property type="entry name" value="Immunoglobulins"/>
    <property type="match status" value="1"/>
</dbReference>
<evidence type="ECO:0000256" key="4">
    <source>
        <dbReference type="ARBA" id="ARBA00023157"/>
    </source>
</evidence>
<proteinExistence type="predicted"/>
<keyword evidence="11" id="KW-1185">Reference proteome</keyword>
<evidence type="ECO:0000256" key="2">
    <source>
        <dbReference type="ARBA" id="ARBA00022729"/>
    </source>
</evidence>
<evidence type="ECO:0000256" key="6">
    <source>
        <dbReference type="ARBA" id="ARBA00023319"/>
    </source>
</evidence>
<evidence type="ECO:0000256" key="3">
    <source>
        <dbReference type="ARBA" id="ARBA00023136"/>
    </source>
</evidence>
<dbReference type="Pfam" id="PF07686">
    <property type="entry name" value="V-set"/>
    <property type="match status" value="1"/>
</dbReference>
<dbReference type="Ensembl" id="ENSGALT00010006868.1">
    <property type="protein sequence ID" value="ENSGALP00010004187.1"/>
    <property type="gene ID" value="ENSGALG00010002940.1"/>
</dbReference>
<feature type="domain" description="Ig-like" evidence="9">
    <location>
        <begin position="31"/>
        <end position="147"/>
    </location>
</feature>
<dbReference type="FunFam" id="2.60.40.10:FF:000142">
    <property type="entry name" value="V-set domain-containing T-cell activation inhibitor 1"/>
    <property type="match status" value="1"/>
</dbReference>
<dbReference type="InterPro" id="IPR013106">
    <property type="entry name" value="Ig_V-set"/>
</dbReference>
<dbReference type="InterPro" id="IPR003599">
    <property type="entry name" value="Ig_sub"/>
</dbReference>
<dbReference type="SUPFAM" id="SSF48726">
    <property type="entry name" value="Immunoglobulin"/>
    <property type="match status" value="1"/>
</dbReference>
<dbReference type="AlphaFoldDB" id="A0A8V0XBZ2"/>
<evidence type="ECO:0000256" key="1">
    <source>
        <dbReference type="ARBA" id="ARBA00004370"/>
    </source>
</evidence>
<reference evidence="10" key="3">
    <citation type="submission" date="2025-09" db="UniProtKB">
        <authorList>
            <consortium name="Ensembl"/>
        </authorList>
    </citation>
    <scope>IDENTIFICATION</scope>
    <source>
        <strain evidence="10">broiler</strain>
    </source>
</reference>
<feature type="transmembrane region" description="Helical" evidence="7">
    <location>
        <begin position="224"/>
        <end position="242"/>
    </location>
</feature>
<keyword evidence="7" id="KW-0812">Transmembrane</keyword>
<dbReference type="SMART" id="SM00406">
    <property type="entry name" value="IGv"/>
    <property type="match status" value="1"/>
</dbReference>
<feature type="chain" id="PRO_5036453574" evidence="8">
    <location>
        <begin position="35"/>
        <end position="324"/>
    </location>
</feature>
<dbReference type="GO" id="GO:0050863">
    <property type="term" value="P:regulation of T cell activation"/>
    <property type="evidence" value="ECO:0007669"/>
    <property type="project" value="UniProtKB-ARBA"/>
</dbReference>
<feature type="signal peptide" evidence="8">
    <location>
        <begin position="1"/>
        <end position="34"/>
    </location>
</feature>
<evidence type="ECO:0000313" key="11">
    <source>
        <dbReference type="Proteomes" id="UP000000539"/>
    </source>
</evidence>
<keyword evidence="7" id="KW-1133">Transmembrane helix</keyword>